<comment type="caution">
    <text evidence="4">The sequence shown here is derived from an EMBL/GenBank/DDBJ whole genome shotgun (WGS) entry which is preliminary data.</text>
</comment>
<dbReference type="PANTHER" id="PTHR30273:SF2">
    <property type="entry name" value="PROTEIN FECR"/>
    <property type="match status" value="1"/>
</dbReference>
<evidence type="ECO:0000259" key="3">
    <source>
        <dbReference type="Pfam" id="PF16344"/>
    </source>
</evidence>
<dbReference type="EMBL" id="SDHW01000001">
    <property type="protein sequence ID" value="RXK62268.1"/>
    <property type="molecule type" value="Genomic_DNA"/>
</dbReference>
<dbReference type="AlphaFoldDB" id="A0A4Q1CMH7"/>
<dbReference type="OrthoDB" id="1523735at2"/>
<protein>
    <submittedName>
        <fullName evidence="4">FecR family protein</fullName>
    </submittedName>
</protein>
<keyword evidence="1" id="KW-0472">Membrane</keyword>
<dbReference type="RefSeq" id="WP_129129639.1">
    <property type="nucleotide sequence ID" value="NZ_SDHW01000001.1"/>
</dbReference>
<name>A0A4Q1CMH7_9BACT</name>
<accession>A0A4Q1CMH7</accession>
<sequence length="372" mass="42492">MSKEKVWHLYSRKLTGEASQDELMELQLYIEDHPSLQYEMEALEQVWMQNNQPDKEYLEATYLLHIEKMKKLGVEPKHLDDMVESEELLQLSFFKRNKRKVFAAVMVAVIVTAAIIPLVNRKNAATGSANTETAKAEPKVVVMPNGKNTSFKLPDGSTVWLNAGSKLDYSKINDAGNREVHLTGEAFFDVVKNPARPFIIHTSTIDVKVLGTKFNVKAYPEDKTVETSLVQGSVEVFVKNRPGEKYLLKPNQKLVLLNEEQTVAKSSLAANKKDINLPIIAITHLTYPKNDTLAVETSWIRNKLAFEDESFAEIAKKMERWYDVKIIFKNQELEMEELRGDFSKETLQQALDALRFASNFRYKIEGKTVIIY</sequence>
<organism evidence="4 5">
    <name type="scientific">Lacibacter luteus</name>
    <dbReference type="NCBI Taxonomy" id="2508719"/>
    <lineage>
        <taxon>Bacteria</taxon>
        <taxon>Pseudomonadati</taxon>
        <taxon>Bacteroidota</taxon>
        <taxon>Chitinophagia</taxon>
        <taxon>Chitinophagales</taxon>
        <taxon>Chitinophagaceae</taxon>
        <taxon>Lacibacter</taxon>
    </lineage>
</organism>
<evidence type="ECO:0000259" key="2">
    <source>
        <dbReference type="Pfam" id="PF04773"/>
    </source>
</evidence>
<dbReference type="GO" id="GO:0016989">
    <property type="term" value="F:sigma factor antagonist activity"/>
    <property type="evidence" value="ECO:0007669"/>
    <property type="project" value="TreeGrafter"/>
</dbReference>
<dbReference type="InterPro" id="IPR032508">
    <property type="entry name" value="FecR_C"/>
</dbReference>
<dbReference type="PANTHER" id="PTHR30273">
    <property type="entry name" value="PERIPLASMIC SIGNAL SENSOR AND SIGMA FACTOR ACTIVATOR FECR-RELATED"/>
    <property type="match status" value="1"/>
</dbReference>
<reference evidence="4 5" key="1">
    <citation type="submission" date="2019-01" db="EMBL/GenBank/DDBJ databases">
        <title>Lacibacter sp. strain TTM-7.</title>
        <authorList>
            <person name="Chen W.-M."/>
        </authorList>
    </citation>
    <scope>NUCLEOTIDE SEQUENCE [LARGE SCALE GENOMIC DNA]</scope>
    <source>
        <strain evidence="4 5">TTM-7</strain>
    </source>
</reference>
<dbReference type="Pfam" id="PF16344">
    <property type="entry name" value="FecR_C"/>
    <property type="match status" value="1"/>
</dbReference>
<keyword evidence="1" id="KW-0812">Transmembrane</keyword>
<dbReference type="Gene3D" id="2.60.120.1440">
    <property type="match status" value="1"/>
</dbReference>
<dbReference type="InterPro" id="IPR012373">
    <property type="entry name" value="Ferrdict_sens_TM"/>
</dbReference>
<evidence type="ECO:0000313" key="4">
    <source>
        <dbReference type="EMBL" id="RXK62268.1"/>
    </source>
</evidence>
<evidence type="ECO:0000256" key="1">
    <source>
        <dbReference type="SAM" id="Phobius"/>
    </source>
</evidence>
<feature type="domain" description="Protein FecR C-terminal" evidence="3">
    <location>
        <begin position="303"/>
        <end position="371"/>
    </location>
</feature>
<keyword evidence="1" id="KW-1133">Transmembrane helix</keyword>
<dbReference type="Proteomes" id="UP000290204">
    <property type="component" value="Unassembled WGS sequence"/>
</dbReference>
<feature type="transmembrane region" description="Helical" evidence="1">
    <location>
        <begin position="101"/>
        <end position="119"/>
    </location>
</feature>
<dbReference type="FunFam" id="2.60.120.1440:FF:000001">
    <property type="entry name" value="Putative anti-sigma factor"/>
    <property type="match status" value="1"/>
</dbReference>
<keyword evidence="5" id="KW-1185">Reference proteome</keyword>
<dbReference type="PIRSF" id="PIRSF018266">
    <property type="entry name" value="FecR"/>
    <property type="match status" value="1"/>
</dbReference>
<feature type="domain" description="FecR protein" evidence="2">
    <location>
        <begin position="144"/>
        <end position="235"/>
    </location>
</feature>
<dbReference type="Pfam" id="PF04773">
    <property type="entry name" value="FecR"/>
    <property type="match status" value="1"/>
</dbReference>
<evidence type="ECO:0000313" key="5">
    <source>
        <dbReference type="Proteomes" id="UP000290204"/>
    </source>
</evidence>
<dbReference type="Gene3D" id="3.55.50.30">
    <property type="match status" value="1"/>
</dbReference>
<gene>
    <name evidence="4" type="ORF">ESA94_04455</name>
</gene>
<proteinExistence type="predicted"/>
<dbReference type="InterPro" id="IPR006860">
    <property type="entry name" value="FecR"/>
</dbReference>